<feature type="domain" description="CN hydrolase" evidence="2">
    <location>
        <begin position="1"/>
        <end position="254"/>
    </location>
</feature>
<dbReference type="CDD" id="cd07197">
    <property type="entry name" value="nitrilase"/>
    <property type="match status" value="1"/>
</dbReference>
<evidence type="ECO:0000313" key="4">
    <source>
        <dbReference type="Proteomes" id="UP001145145"/>
    </source>
</evidence>
<name>A0A9W6FF32_9FIRM</name>
<organism evidence="3 4">
    <name type="scientific">Sellimonas catena</name>
    <dbReference type="NCBI Taxonomy" id="2994035"/>
    <lineage>
        <taxon>Bacteria</taxon>
        <taxon>Bacillati</taxon>
        <taxon>Bacillota</taxon>
        <taxon>Clostridia</taxon>
        <taxon>Lachnospirales</taxon>
        <taxon>Lachnospiraceae</taxon>
        <taxon>Sellimonas</taxon>
    </lineage>
</organism>
<comment type="caution">
    <text evidence="3">The sequence shown here is derived from an EMBL/GenBank/DDBJ whole genome shotgun (WGS) entry which is preliminary data.</text>
</comment>
<dbReference type="SUPFAM" id="SSF56317">
    <property type="entry name" value="Carbon-nitrogen hydrolase"/>
    <property type="match status" value="1"/>
</dbReference>
<accession>A0A9W6FF32</accession>
<comment type="similarity">
    <text evidence="1">Belongs to the carbon-nitrogen hydrolase superfamily. NIT1/NIT2 family.</text>
</comment>
<dbReference type="InterPro" id="IPR003010">
    <property type="entry name" value="C-N_Hydrolase"/>
</dbReference>
<sequence>MKIALVQKKAVPNDVKANLDLAVRYMEEAGRAGADLVLFPEMWSIGYAPPFPEAFDDPFQKEREKERKAWISQAVGEDSAYIRTLRETAKRLSVGAVITGMYEGEKGPQNEAFLIGREGEILLRYAKVHTCDFSLEALLQSGTSFETAEFDGVRIGIMICYDREFPESARVLMLKGAELILVPNACDMNPARLHQLEARAFENMTGIAMANYPGRGWGQSCAFSPVVFGEDGYQDPTILMASEEEGILMAEFPIEEIREYRKNETWGNAYRKTGAYEKLLDPAVEEPFIRTPLTKEKEEG</sequence>
<dbReference type="AlphaFoldDB" id="A0A9W6FF32"/>
<evidence type="ECO:0000256" key="1">
    <source>
        <dbReference type="ARBA" id="ARBA00010613"/>
    </source>
</evidence>
<dbReference type="InterPro" id="IPR036526">
    <property type="entry name" value="C-N_Hydrolase_sf"/>
</dbReference>
<reference evidence="3 4" key="1">
    <citation type="journal article" date="2023" name="Int. J. Syst. Evol. Microbiol.">
        <title>Sellimonas catena sp. nov., isolated from human faeces.</title>
        <authorList>
            <person name="Hisatomi A."/>
            <person name="Ohkuma M."/>
            <person name="Sakamoto M."/>
        </authorList>
    </citation>
    <scope>NUCLEOTIDE SEQUENCE [LARGE SCALE GENOMIC DNA]</scope>
    <source>
        <strain evidence="3 4">12EGH17</strain>
    </source>
</reference>
<dbReference type="Pfam" id="PF00795">
    <property type="entry name" value="CN_hydrolase"/>
    <property type="match status" value="1"/>
</dbReference>
<dbReference type="Proteomes" id="UP001145145">
    <property type="component" value="Unassembled WGS sequence"/>
</dbReference>
<evidence type="ECO:0000313" key="3">
    <source>
        <dbReference type="EMBL" id="GLG05201.1"/>
    </source>
</evidence>
<protein>
    <submittedName>
        <fullName evidence="3">Hydrolase</fullName>
    </submittedName>
</protein>
<dbReference type="PANTHER" id="PTHR23088">
    <property type="entry name" value="NITRILASE-RELATED"/>
    <property type="match status" value="1"/>
</dbReference>
<gene>
    <name evidence="3" type="ORF">Selli1_23750</name>
</gene>
<dbReference type="EMBL" id="BSBO01000025">
    <property type="protein sequence ID" value="GLG05201.1"/>
    <property type="molecule type" value="Genomic_DNA"/>
</dbReference>
<dbReference type="RefSeq" id="WP_118637533.1">
    <property type="nucleotide sequence ID" value="NZ_BSBO01000025.1"/>
</dbReference>
<dbReference type="Gene3D" id="3.60.110.10">
    <property type="entry name" value="Carbon-nitrogen hydrolase"/>
    <property type="match status" value="1"/>
</dbReference>
<dbReference type="PANTHER" id="PTHR23088:SF27">
    <property type="entry name" value="DEAMINATED GLUTATHIONE AMIDASE"/>
    <property type="match status" value="1"/>
</dbReference>
<keyword evidence="3" id="KW-0378">Hydrolase</keyword>
<dbReference type="PROSITE" id="PS50263">
    <property type="entry name" value="CN_HYDROLASE"/>
    <property type="match status" value="1"/>
</dbReference>
<dbReference type="GO" id="GO:0016787">
    <property type="term" value="F:hydrolase activity"/>
    <property type="evidence" value="ECO:0007669"/>
    <property type="project" value="UniProtKB-KW"/>
</dbReference>
<keyword evidence="4" id="KW-1185">Reference proteome</keyword>
<evidence type="ECO:0000259" key="2">
    <source>
        <dbReference type="PROSITE" id="PS50263"/>
    </source>
</evidence>
<proteinExistence type="inferred from homology"/>